<evidence type="ECO:0000256" key="3">
    <source>
        <dbReference type="ARBA" id="ARBA00022771"/>
    </source>
</evidence>
<evidence type="ECO:0000313" key="8">
    <source>
        <dbReference type="EMBL" id="GFQ97878.1"/>
    </source>
</evidence>
<feature type="coiled-coil region" evidence="6">
    <location>
        <begin position="196"/>
        <end position="230"/>
    </location>
</feature>
<feature type="zinc finger region" description="C3H1-type" evidence="5">
    <location>
        <begin position="105"/>
        <end position="132"/>
    </location>
</feature>
<accession>A0A8X6L8N2</accession>
<evidence type="ECO:0000259" key="7">
    <source>
        <dbReference type="PROSITE" id="PS50103"/>
    </source>
</evidence>
<name>A0A8X6L8N2_TRICU</name>
<keyword evidence="6" id="KW-0175">Coiled coil</keyword>
<feature type="domain" description="C3H1-type" evidence="7">
    <location>
        <begin position="105"/>
        <end position="132"/>
    </location>
</feature>
<proteinExistence type="predicted"/>
<feature type="domain" description="C3H1-type" evidence="7">
    <location>
        <begin position="50"/>
        <end position="76"/>
    </location>
</feature>
<dbReference type="Proteomes" id="UP000887116">
    <property type="component" value="Unassembled WGS sequence"/>
</dbReference>
<keyword evidence="9" id="KW-1185">Reference proteome</keyword>
<dbReference type="OrthoDB" id="250836at2759"/>
<keyword evidence="1 5" id="KW-0479">Metal-binding</keyword>
<evidence type="ECO:0000256" key="1">
    <source>
        <dbReference type="ARBA" id="ARBA00022723"/>
    </source>
</evidence>
<evidence type="ECO:0000256" key="4">
    <source>
        <dbReference type="ARBA" id="ARBA00022833"/>
    </source>
</evidence>
<dbReference type="PANTHER" id="PTHR12675:SF6">
    <property type="entry name" value="ZINC FINGER CCCH DOMAIN-CONTAINING PROTEIN 10"/>
    <property type="match status" value="1"/>
</dbReference>
<dbReference type="Gene3D" id="3.30.1370.210">
    <property type="match status" value="1"/>
</dbReference>
<protein>
    <submittedName>
        <fullName evidence="8">Zinc finger CCCH domain-containing protein 10</fullName>
    </submittedName>
</protein>
<gene>
    <name evidence="8" type="primary">ZC3H10</name>
    <name evidence="8" type="ORF">TNCT_392351</name>
</gene>
<feature type="zinc finger region" description="C3H1-type" evidence="5">
    <location>
        <begin position="50"/>
        <end position="76"/>
    </location>
</feature>
<feature type="zinc finger region" description="C3H1-type" evidence="5">
    <location>
        <begin position="15"/>
        <end position="42"/>
    </location>
</feature>
<evidence type="ECO:0000256" key="2">
    <source>
        <dbReference type="ARBA" id="ARBA00022737"/>
    </source>
</evidence>
<dbReference type="GO" id="GO:0008270">
    <property type="term" value="F:zinc ion binding"/>
    <property type="evidence" value="ECO:0007669"/>
    <property type="project" value="UniProtKB-KW"/>
</dbReference>
<dbReference type="EMBL" id="BMAO01024806">
    <property type="protein sequence ID" value="GFQ97878.1"/>
    <property type="molecule type" value="Genomic_DNA"/>
</dbReference>
<dbReference type="AlphaFoldDB" id="A0A8X6L8N2"/>
<evidence type="ECO:0000256" key="6">
    <source>
        <dbReference type="SAM" id="Coils"/>
    </source>
</evidence>
<dbReference type="PANTHER" id="PTHR12675">
    <property type="entry name" value="MUSCLEBLIND-LIKE PROTEIN"/>
    <property type="match status" value="1"/>
</dbReference>
<comment type="caution">
    <text evidence="8">The sequence shown here is derived from an EMBL/GenBank/DDBJ whole genome shotgun (WGS) entry which is preliminary data.</text>
</comment>
<evidence type="ECO:0000313" key="9">
    <source>
        <dbReference type="Proteomes" id="UP000887116"/>
    </source>
</evidence>
<dbReference type="Pfam" id="PF00642">
    <property type="entry name" value="zf-CCCH"/>
    <property type="match status" value="2"/>
</dbReference>
<organism evidence="8 9">
    <name type="scientific">Trichonephila clavata</name>
    <name type="common">Joro spider</name>
    <name type="synonym">Nephila clavata</name>
    <dbReference type="NCBI Taxonomy" id="2740835"/>
    <lineage>
        <taxon>Eukaryota</taxon>
        <taxon>Metazoa</taxon>
        <taxon>Ecdysozoa</taxon>
        <taxon>Arthropoda</taxon>
        <taxon>Chelicerata</taxon>
        <taxon>Arachnida</taxon>
        <taxon>Araneae</taxon>
        <taxon>Araneomorphae</taxon>
        <taxon>Entelegynae</taxon>
        <taxon>Araneoidea</taxon>
        <taxon>Nephilidae</taxon>
        <taxon>Trichonephila</taxon>
    </lineage>
</organism>
<keyword evidence="3 5" id="KW-0863">Zinc-finger</keyword>
<dbReference type="Gene3D" id="4.10.1000.10">
    <property type="entry name" value="Zinc finger, CCCH-type"/>
    <property type="match status" value="1"/>
</dbReference>
<dbReference type="SMART" id="SM00356">
    <property type="entry name" value="ZnF_C3H1"/>
    <property type="match status" value="3"/>
</dbReference>
<sequence length="254" mass="29779">MITNILCFLNMNGDSMKDNICRDFLRNVCNRGNSCKFRHPEGEEAKALGKKDLIFCHDFQNKECRRVNCRFIHCTKQEEEMYRTSGYIAEHIMESVNQKGGNQVLPSIPVCKDFLKGECKRGGRCKFRHISSAQYHMENNNMNPQRRAPFENFEHPFDGFGVCEPLPKRQAYEDQFTTFPGGNSIQDTHQFLPQHVRLLQEENSRLMHKIEDLKKQVLDLTATNQFLREQNEQIRGLASKDWYMSPYQNSYLPQ</sequence>
<dbReference type="SUPFAM" id="SSF90229">
    <property type="entry name" value="CCCH zinc finger"/>
    <property type="match status" value="1"/>
</dbReference>
<evidence type="ECO:0000256" key="5">
    <source>
        <dbReference type="PROSITE-ProRule" id="PRU00723"/>
    </source>
</evidence>
<keyword evidence="2" id="KW-0677">Repeat</keyword>
<dbReference type="InterPro" id="IPR036855">
    <property type="entry name" value="Znf_CCCH_sf"/>
</dbReference>
<dbReference type="GO" id="GO:0003723">
    <property type="term" value="F:RNA binding"/>
    <property type="evidence" value="ECO:0007669"/>
    <property type="project" value="TreeGrafter"/>
</dbReference>
<dbReference type="GO" id="GO:0043484">
    <property type="term" value="P:regulation of RNA splicing"/>
    <property type="evidence" value="ECO:0007669"/>
    <property type="project" value="TreeGrafter"/>
</dbReference>
<reference evidence="8" key="1">
    <citation type="submission" date="2020-07" db="EMBL/GenBank/DDBJ databases">
        <title>Multicomponent nature underlies the extraordinary mechanical properties of spider dragline silk.</title>
        <authorList>
            <person name="Kono N."/>
            <person name="Nakamura H."/>
            <person name="Mori M."/>
            <person name="Yoshida Y."/>
            <person name="Ohtoshi R."/>
            <person name="Malay A.D."/>
            <person name="Moran D.A.P."/>
            <person name="Tomita M."/>
            <person name="Numata K."/>
            <person name="Arakawa K."/>
        </authorList>
    </citation>
    <scope>NUCLEOTIDE SEQUENCE</scope>
</reference>
<feature type="domain" description="C3H1-type" evidence="7">
    <location>
        <begin position="15"/>
        <end position="42"/>
    </location>
</feature>
<keyword evidence="4 5" id="KW-0862">Zinc</keyword>
<dbReference type="InterPro" id="IPR000571">
    <property type="entry name" value="Znf_CCCH"/>
</dbReference>
<dbReference type="PROSITE" id="PS50103">
    <property type="entry name" value="ZF_C3H1"/>
    <property type="match status" value="3"/>
</dbReference>